<protein>
    <recommendedName>
        <fullName evidence="3">Sulfur carrier protein FdhD</fullName>
    </recommendedName>
</protein>
<proteinExistence type="inferred from homology"/>
<comment type="function">
    <text evidence="3">Required for formate dehydrogenase (FDH) activity. Acts as a sulfur carrier protein that transfers sulfur from IscS to the molybdenum cofactor prior to its insertion into FDH.</text>
</comment>
<feature type="active site" description="Cysteine persulfide intermediate" evidence="3">
    <location>
        <position position="154"/>
    </location>
</feature>
<dbReference type="GO" id="GO:0097163">
    <property type="term" value="F:sulfur carrier activity"/>
    <property type="evidence" value="ECO:0007669"/>
    <property type="project" value="UniProtKB-UniRule"/>
</dbReference>
<accession>A0A1G8S3R3</accession>
<dbReference type="EMBL" id="FNED01000014">
    <property type="protein sequence ID" value="SDJ23425.1"/>
    <property type="molecule type" value="Genomic_DNA"/>
</dbReference>
<dbReference type="GO" id="GO:0006777">
    <property type="term" value="P:Mo-molybdopterin cofactor biosynthetic process"/>
    <property type="evidence" value="ECO:0007669"/>
    <property type="project" value="UniProtKB-UniRule"/>
</dbReference>
<dbReference type="Gene3D" id="3.10.20.10">
    <property type="match status" value="1"/>
</dbReference>
<dbReference type="InterPro" id="IPR016193">
    <property type="entry name" value="Cytidine_deaminase-like"/>
</dbReference>
<dbReference type="AlphaFoldDB" id="A0A1G8S3R3"/>
<dbReference type="InterPro" id="IPR003786">
    <property type="entry name" value="FdhD"/>
</dbReference>
<comment type="similarity">
    <text evidence="3">Belongs to the FdhD family.</text>
</comment>
<evidence type="ECO:0000256" key="3">
    <source>
        <dbReference type="HAMAP-Rule" id="MF_00187"/>
    </source>
</evidence>
<gene>
    <name evidence="3" type="primary">fdhD</name>
    <name evidence="4" type="ORF">SAMN04487909_11432</name>
</gene>
<evidence type="ECO:0000313" key="4">
    <source>
        <dbReference type="EMBL" id="SDJ23425.1"/>
    </source>
</evidence>
<dbReference type="NCBIfam" id="TIGR00129">
    <property type="entry name" value="fdhD_narQ"/>
    <property type="match status" value="1"/>
</dbReference>
<organism evidence="4 5">
    <name type="scientific">Aneurinibacillus migulanus</name>
    <name type="common">Bacillus migulanus</name>
    <dbReference type="NCBI Taxonomy" id="47500"/>
    <lineage>
        <taxon>Bacteria</taxon>
        <taxon>Bacillati</taxon>
        <taxon>Bacillota</taxon>
        <taxon>Bacilli</taxon>
        <taxon>Bacillales</taxon>
        <taxon>Paenibacillaceae</taxon>
        <taxon>Aneurinibacillus group</taxon>
        <taxon>Aneurinibacillus</taxon>
    </lineage>
</organism>
<keyword evidence="2 3" id="KW-0501">Molybdenum cofactor biosynthesis</keyword>
<comment type="subcellular location">
    <subcellularLocation>
        <location evidence="3">Cytoplasm</location>
    </subcellularLocation>
</comment>
<dbReference type="SUPFAM" id="SSF53927">
    <property type="entry name" value="Cytidine deaminase-like"/>
    <property type="match status" value="1"/>
</dbReference>
<dbReference type="Pfam" id="PF02634">
    <property type="entry name" value="FdhD-NarQ"/>
    <property type="match status" value="1"/>
</dbReference>
<name>A0A1G8S3R3_ANEMI</name>
<dbReference type="PANTHER" id="PTHR30592:SF1">
    <property type="entry name" value="SULFUR CARRIER PROTEIN FDHD"/>
    <property type="match status" value="1"/>
</dbReference>
<evidence type="ECO:0000256" key="2">
    <source>
        <dbReference type="ARBA" id="ARBA00023150"/>
    </source>
</evidence>
<dbReference type="Proteomes" id="UP000182836">
    <property type="component" value="Unassembled WGS sequence"/>
</dbReference>
<dbReference type="Gene3D" id="3.40.140.10">
    <property type="entry name" value="Cytidine Deaminase, domain 2"/>
    <property type="match status" value="1"/>
</dbReference>
<dbReference type="GO" id="GO:0005737">
    <property type="term" value="C:cytoplasm"/>
    <property type="evidence" value="ECO:0007669"/>
    <property type="project" value="UniProtKB-SubCell"/>
</dbReference>
<dbReference type="HAMAP" id="MF_00187">
    <property type="entry name" value="FdhD"/>
    <property type="match status" value="1"/>
</dbReference>
<comment type="caution">
    <text evidence="3">Lacks conserved residue(s) required for the propagation of feature annotation.</text>
</comment>
<dbReference type="PIRSF" id="PIRSF015626">
    <property type="entry name" value="FdhD"/>
    <property type="match status" value="1"/>
</dbReference>
<evidence type="ECO:0000313" key="5">
    <source>
        <dbReference type="Proteomes" id="UP000182836"/>
    </source>
</evidence>
<sequence length="316" mass="35990">MHSSSLIFSITCFVKERKTGVHNFCFDLRDNKHKIEREKIYKWMEGRPIIQPIVDKRTILRYLDNEMHEQEDDVVSEFPVTIFLDEEEFATVVCTPEYIEDLVIGFLASEGVIRSYEDIKSLLVQEQEGFAHVELRKALKMNQQFYSKRYITSCCGKSRQNFYFYNDARTAKVMTEKTVKLSVKDCFRLIHLMQSGSDVFQHTGGVHNAALCDRNGIILSRMDIGRHNALDKIYGHCLKHNISIEDKVIAFSGRISSEVLLKVAKIGCEVVLSKSAPTGLALDLAEELGITAVGFIRGASLNVYTHPERIEETPAT</sequence>
<evidence type="ECO:0000256" key="1">
    <source>
        <dbReference type="ARBA" id="ARBA00022490"/>
    </source>
</evidence>
<dbReference type="PANTHER" id="PTHR30592">
    <property type="entry name" value="FORMATE DEHYDROGENASE"/>
    <property type="match status" value="1"/>
</dbReference>
<keyword evidence="1 3" id="KW-0963">Cytoplasm</keyword>
<reference evidence="4 5" key="1">
    <citation type="submission" date="2016-10" db="EMBL/GenBank/DDBJ databases">
        <authorList>
            <person name="de Groot N.N."/>
        </authorList>
    </citation>
    <scope>NUCLEOTIDE SEQUENCE [LARGE SCALE GENOMIC DNA]</scope>
    <source>
        <strain evidence="4 5">DSM 2895</strain>
    </source>
</reference>
<dbReference type="GO" id="GO:0016783">
    <property type="term" value="F:sulfurtransferase activity"/>
    <property type="evidence" value="ECO:0007669"/>
    <property type="project" value="InterPro"/>
</dbReference>